<sequence length="87" mass="9244">MLGADGLNGGCHPIPPNGRDDLVVRYQLRDRKVQNLILAISVVYVGLNLTSEVKHSPASVVWKFIVDVGVQVSSSSSNDGSKVQGPS</sequence>
<accession>A0A4Y2J0L0</accession>
<organism evidence="1 2">
    <name type="scientific">Araneus ventricosus</name>
    <name type="common">Orbweaver spider</name>
    <name type="synonym">Epeira ventricosa</name>
    <dbReference type="NCBI Taxonomy" id="182803"/>
    <lineage>
        <taxon>Eukaryota</taxon>
        <taxon>Metazoa</taxon>
        <taxon>Ecdysozoa</taxon>
        <taxon>Arthropoda</taxon>
        <taxon>Chelicerata</taxon>
        <taxon>Arachnida</taxon>
        <taxon>Araneae</taxon>
        <taxon>Araneomorphae</taxon>
        <taxon>Entelegynae</taxon>
        <taxon>Araneoidea</taxon>
        <taxon>Araneidae</taxon>
        <taxon>Araneus</taxon>
    </lineage>
</organism>
<name>A0A4Y2J0L0_ARAVE</name>
<keyword evidence="2" id="KW-1185">Reference proteome</keyword>
<protein>
    <submittedName>
        <fullName evidence="1">Uncharacterized protein</fullName>
    </submittedName>
</protein>
<evidence type="ECO:0000313" key="2">
    <source>
        <dbReference type="Proteomes" id="UP000499080"/>
    </source>
</evidence>
<comment type="caution">
    <text evidence="1">The sequence shown here is derived from an EMBL/GenBank/DDBJ whole genome shotgun (WGS) entry which is preliminary data.</text>
</comment>
<proteinExistence type="predicted"/>
<evidence type="ECO:0000313" key="1">
    <source>
        <dbReference type="EMBL" id="GBM82706.1"/>
    </source>
</evidence>
<gene>
    <name evidence="1" type="ORF">AVEN_107735_1</name>
</gene>
<dbReference type="AlphaFoldDB" id="A0A4Y2J0L0"/>
<dbReference type="EMBL" id="BGPR01003027">
    <property type="protein sequence ID" value="GBM82706.1"/>
    <property type="molecule type" value="Genomic_DNA"/>
</dbReference>
<reference evidence="1 2" key="1">
    <citation type="journal article" date="2019" name="Sci. Rep.">
        <title>Orb-weaving spider Araneus ventricosus genome elucidates the spidroin gene catalogue.</title>
        <authorList>
            <person name="Kono N."/>
            <person name="Nakamura H."/>
            <person name="Ohtoshi R."/>
            <person name="Moran D.A.P."/>
            <person name="Shinohara A."/>
            <person name="Yoshida Y."/>
            <person name="Fujiwara M."/>
            <person name="Mori M."/>
            <person name="Tomita M."/>
            <person name="Arakawa K."/>
        </authorList>
    </citation>
    <scope>NUCLEOTIDE SEQUENCE [LARGE SCALE GENOMIC DNA]</scope>
</reference>
<dbReference type="Proteomes" id="UP000499080">
    <property type="component" value="Unassembled WGS sequence"/>
</dbReference>